<dbReference type="InterPro" id="IPR001516">
    <property type="entry name" value="Proton_antipo_N"/>
</dbReference>
<dbReference type="Pfam" id="PF00361">
    <property type="entry name" value="Proton_antipo_M"/>
    <property type="match status" value="1"/>
</dbReference>
<name>A0A838BS70_9HYPH</name>
<evidence type="ECO:0000256" key="4">
    <source>
        <dbReference type="ARBA" id="ARBA00022448"/>
    </source>
</evidence>
<feature type="transmembrane region" description="Helical" evidence="16">
    <location>
        <begin position="557"/>
        <end position="578"/>
    </location>
</feature>
<feature type="transmembrane region" description="Helical" evidence="16">
    <location>
        <begin position="254"/>
        <end position="274"/>
    </location>
</feature>
<feature type="transmembrane region" description="Helical" evidence="16">
    <location>
        <begin position="502"/>
        <end position="526"/>
    </location>
</feature>
<feature type="transmembrane region" description="Helical" evidence="16">
    <location>
        <begin position="82"/>
        <end position="102"/>
    </location>
</feature>
<dbReference type="GO" id="GO:0012505">
    <property type="term" value="C:endomembrane system"/>
    <property type="evidence" value="ECO:0007669"/>
    <property type="project" value="UniProtKB-SubCell"/>
</dbReference>
<dbReference type="NCBIfam" id="NF005141">
    <property type="entry name" value="PRK06590.1"/>
    <property type="match status" value="1"/>
</dbReference>
<evidence type="ECO:0000256" key="13">
    <source>
        <dbReference type="ARBA" id="ARBA00049551"/>
    </source>
</evidence>
<dbReference type="InterPro" id="IPR003945">
    <property type="entry name" value="NU5C-like"/>
</dbReference>
<protein>
    <recommendedName>
        <fullName evidence="3">NADH-ubiquinone oxidoreductase chain 5</fullName>
        <ecNumber evidence="2">7.1.1.2</ecNumber>
    </recommendedName>
</protein>
<keyword evidence="10" id="KW-0520">NAD</keyword>
<evidence type="ECO:0000256" key="2">
    <source>
        <dbReference type="ARBA" id="ARBA00012944"/>
    </source>
</evidence>
<feature type="region of interest" description="Disordered" evidence="15">
    <location>
        <begin position="453"/>
        <end position="495"/>
    </location>
</feature>
<evidence type="ECO:0000256" key="3">
    <source>
        <dbReference type="ARBA" id="ARBA00021096"/>
    </source>
</evidence>
<feature type="transmembrane region" description="Helical" evidence="16">
    <location>
        <begin position="114"/>
        <end position="131"/>
    </location>
</feature>
<dbReference type="EMBL" id="JACDXJ010000001">
    <property type="protein sequence ID" value="MBA1157286.1"/>
    <property type="molecule type" value="Genomic_DNA"/>
</dbReference>
<evidence type="ECO:0000256" key="7">
    <source>
        <dbReference type="ARBA" id="ARBA00022967"/>
    </source>
</evidence>
<evidence type="ECO:0000256" key="1">
    <source>
        <dbReference type="ARBA" id="ARBA00004127"/>
    </source>
</evidence>
<dbReference type="EC" id="7.1.1.2" evidence="2"/>
<evidence type="ECO:0000313" key="21">
    <source>
        <dbReference type="Proteomes" id="UP000572984"/>
    </source>
</evidence>
<evidence type="ECO:0000256" key="8">
    <source>
        <dbReference type="ARBA" id="ARBA00022982"/>
    </source>
</evidence>
<dbReference type="PANTHER" id="PTHR42829">
    <property type="entry name" value="NADH-UBIQUINONE OXIDOREDUCTASE CHAIN 5"/>
    <property type="match status" value="1"/>
</dbReference>
<feature type="transmembrane region" description="Helical" evidence="16">
    <location>
        <begin position="6"/>
        <end position="23"/>
    </location>
</feature>
<evidence type="ECO:0000259" key="19">
    <source>
        <dbReference type="Pfam" id="PF06455"/>
    </source>
</evidence>
<feature type="domain" description="NADH dehydrogenase subunit 5 C-terminal" evidence="19">
    <location>
        <begin position="551"/>
        <end position="673"/>
    </location>
</feature>
<evidence type="ECO:0000256" key="15">
    <source>
        <dbReference type="SAM" id="MobiDB-lite"/>
    </source>
</evidence>
<keyword evidence="9 16" id="KW-1133">Transmembrane helix</keyword>
<feature type="transmembrane region" description="Helical" evidence="16">
    <location>
        <begin position="137"/>
        <end position="156"/>
    </location>
</feature>
<feature type="transmembrane region" description="Helical" evidence="16">
    <location>
        <begin position="340"/>
        <end position="361"/>
    </location>
</feature>
<feature type="transmembrane region" description="Helical" evidence="16">
    <location>
        <begin position="177"/>
        <end position="195"/>
    </location>
</feature>
<evidence type="ECO:0000256" key="5">
    <source>
        <dbReference type="ARBA" id="ARBA00022660"/>
    </source>
</evidence>
<feature type="compositionally biased region" description="Basic and acidic residues" evidence="15">
    <location>
        <begin position="461"/>
        <end position="488"/>
    </location>
</feature>
<reference evidence="20 21" key="1">
    <citation type="submission" date="2020-07" db="EMBL/GenBank/DDBJ databases">
        <title>Draft genome and description of Microvirga mediterraneensis Marseille-Q2068 sp. nov.</title>
        <authorList>
            <person name="Boxberger M."/>
        </authorList>
    </citation>
    <scope>NUCLEOTIDE SEQUENCE [LARGE SCALE GENOMIC DNA]</scope>
    <source>
        <strain evidence="20 21">Marseille-Q2068</strain>
    </source>
</reference>
<proteinExistence type="predicted"/>
<evidence type="ECO:0000256" key="10">
    <source>
        <dbReference type="ARBA" id="ARBA00023027"/>
    </source>
</evidence>
<comment type="subcellular location">
    <subcellularLocation>
        <location evidence="1">Endomembrane system</location>
        <topology evidence="1">Multi-pass membrane protein</topology>
    </subcellularLocation>
    <subcellularLocation>
        <location evidence="14">Membrane</location>
        <topology evidence="14">Multi-pass membrane protein</topology>
    </subcellularLocation>
</comment>
<evidence type="ECO:0000256" key="12">
    <source>
        <dbReference type="ARBA" id="ARBA00023136"/>
    </source>
</evidence>
<dbReference type="InterPro" id="IPR018393">
    <property type="entry name" value="NADHpl_OxRdtase_5_subgr"/>
</dbReference>
<feature type="transmembrane region" description="Helical" evidence="16">
    <location>
        <begin position="215"/>
        <end position="233"/>
    </location>
</feature>
<evidence type="ECO:0000256" key="11">
    <source>
        <dbReference type="ARBA" id="ARBA00023075"/>
    </source>
</evidence>
<keyword evidence="8" id="KW-0249">Electron transport</keyword>
<evidence type="ECO:0000313" key="20">
    <source>
        <dbReference type="EMBL" id="MBA1157286.1"/>
    </source>
</evidence>
<keyword evidence="11" id="KW-0830">Ubiquinone</keyword>
<dbReference type="GO" id="GO:0015990">
    <property type="term" value="P:electron transport coupled proton transport"/>
    <property type="evidence" value="ECO:0007669"/>
    <property type="project" value="TreeGrafter"/>
</dbReference>
<dbReference type="InterPro" id="IPR010934">
    <property type="entry name" value="NADH_DH_su5_C"/>
</dbReference>
<keyword evidence="7" id="KW-1278">Translocase</keyword>
<evidence type="ECO:0000256" key="9">
    <source>
        <dbReference type="ARBA" id="ARBA00022989"/>
    </source>
</evidence>
<dbReference type="RefSeq" id="WP_181052769.1">
    <property type="nucleotide sequence ID" value="NZ_JACDXJ010000001.1"/>
</dbReference>
<dbReference type="AlphaFoldDB" id="A0A838BS70"/>
<dbReference type="GO" id="GO:0016020">
    <property type="term" value="C:membrane"/>
    <property type="evidence" value="ECO:0007669"/>
    <property type="project" value="UniProtKB-SubCell"/>
</dbReference>
<dbReference type="PRINTS" id="PR01434">
    <property type="entry name" value="NADHDHGNASE5"/>
</dbReference>
<dbReference type="PANTHER" id="PTHR42829:SF2">
    <property type="entry name" value="NADH-UBIQUINONE OXIDOREDUCTASE CHAIN 5"/>
    <property type="match status" value="1"/>
</dbReference>
<evidence type="ECO:0000256" key="6">
    <source>
        <dbReference type="ARBA" id="ARBA00022692"/>
    </source>
</evidence>
<feature type="transmembrane region" description="Helical" evidence="16">
    <location>
        <begin position="659"/>
        <end position="679"/>
    </location>
</feature>
<evidence type="ECO:0000256" key="14">
    <source>
        <dbReference type="RuleBase" id="RU000320"/>
    </source>
</evidence>
<dbReference type="NCBIfam" id="TIGR01974">
    <property type="entry name" value="NDH_I_L"/>
    <property type="match status" value="1"/>
</dbReference>
<dbReference type="GO" id="GO:0008137">
    <property type="term" value="F:NADH dehydrogenase (ubiquinone) activity"/>
    <property type="evidence" value="ECO:0007669"/>
    <property type="project" value="UniProtKB-EC"/>
</dbReference>
<feature type="transmembrane region" description="Helical" evidence="16">
    <location>
        <begin position="30"/>
        <end position="52"/>
    </location>
</feature>
<evidence type="ECO:0000259" key="17">
    <source>
        <dbReference type="Pfam" id="PF00361"/>
    </source>
</evidence>
<dbReference type="Pfam" id="PF00662">
    <property type="entry name" value="Proton_antipo_N"/>
    <property type="match status" value="1"/>
</dbReference>
<feature type="transmembrane region" description="Helical" evidence="16">
    <location>
        <begin position="382"/>
        <end position="401"/>
    </location>
</feature>
<evidence type="ECO:0000256" key="16">
    <source>
        <dbReference type="SAM" id="Phobius"/>
    </source>
</evidence>
<keyword evidence="4" id="KW-0813">Transport</keyword>
<sequence length="683" mass="75499">MYHAIVFLPLVGFLIAGIFGRVLGARPSELITTALLFVAAVLSWVSFIHVGFGDEPMVRVQVAQWMSVGDLQVDWAFRIDTLTAMMLVVVNTVSALVHLYSIGYMHEDPHRPRFFAYLSLFTFAMLMLVTADNLVQMFFGWEGVGLASYLLIGFWYQKDSANAAAMKAFIVNRVGDFGFLLGIFTIFVLFNGVTFDQIFPRVAEFAEAKFHFLGIEWHALTIACLLLFMGAMGKSAQFLLHTWLPDAMEGPTPVSALIHAATMVTAGVFMVARLSPVFEYAPAALTVVTVIGGITAFFAATVGLVQNDIKRVIAYSTCSQLGYMFVALGVGAYGAGVFHLFTHAFFKALLFLGAGSVIHAMHHEQDIRHMGALRRYIPFTTAMMAIGTLALTGFPFTAGYYSKDAIIEAAYAAHSSAGSFAFLATVVAAFMTSFYSWRLFFLTFEGSARWGHGHHSPSAHEGVEHDESGHDVEPASHAQHEHGHDDHAHGHHGSHMPLESPLVMLLPLLVLAIGAVVAGFMFHGAFIGEGYQEFWKGALFTRPENKILETMHHLPGWVPLLPTIMMILGFLVAVYMYIIDNKQPAKLAADHPILYRFLLNKWYFDELYDAIFVRPAMAIGRFFWRTGDQRIIDGLGPDGISARVLDVTRGVVRVQTGYVYHYAFAMLIGVAALVTFYLFRGAH</sequence>
<comment type="catalytic activity">
    <reaction evidence="13">
        <text>a ubiquinone + NADH + 5 H(+)(in) = a ubiquinol + NAD(+) + 4 H(+)(out)</text>
        <dbReference type="Rhea" id="RHEA:29091"/>
        <dbReference type="Rhea" id="RHEA-COMP:9565"/>
        <dbReference type="Rhea" id="RHEA-COMP:9566"/>
        <dbReference type="ChEBI" id="CHEBI:15378"/>
        <dbReference type="ChEBI" id="CHEBI:16389"/>
        <dbReference type="ChEBI" id="CHEBI:17976"/>
        <dbReference type="ChEBI" id="CHEBI:57540"/>
        <dbReference type="ChEBI" id="CHEBI:57945"/>
        <dbReference type="EC" id="7.1.1.2"/>
    </reaction>
</comment>
<dbReference type="Gene3D" id="1.20.5.2700">
    <property type="match status" value="1"/>
</dbReference>
<organism evidence="20 21">
    <name type="scientific">Microvirga mediterraneensis</name>
    <dbReference type="NCBI Taxonomy" id="2754695"/>
    <lineage>
        <taxon>Bacteria</taxon>
        <taxon>Pseudomonadati</taxon>
        <taxon>Pseudomonadota</taxon>
        <taxon>Alphaproteobacteria</taxon>
        <taxon>Hyphomicrobiales</taxon>
        <taxon>Methylobacteriaceae</taxon>
        <taxon>Microvirga</taxon>
    </lineage>
</organism>
<evidence type="ECO:0000259" key="18">
    <source>
        <dbReference type="Pfam" id="PF00662"/>
    </source>
</evidence>
<feature type="domain" description="NADH:quinone oxidoreductase/Mrp antiporter transmembrane" evidence="17">
    <location>
        <begin position="131"/>
        <end position="425"/>
    </location>
</feature>
<dbReference type="Pfam" id="PF06455">
    <property type="entry name" value="NADH5_C"/>
    <property type="match status" value="1"/>
</dbReference>
<dbReference type="Proteomes" id="UP000572984">
    <property type="component" value="Unassembled WGS sequence"/>
</dbReference>
<accession>A0A838BS70</accession>
<keyword evidence="5" id="KW-0679">Respiratory chain</keyword>
<feature type="domain" description="NADH-Ubiquinone oxidoreductase (complex I) chain 5 N-terminal" evidence="18">
    <location>
        <begin position="65"/>
        <end position="115"/>
    </location>
</feature>
<keyword evidence="6 14" id="KW-0812">Transmembrane</keyword>
<dbReference type="GO" id="GO:0003954">
    <property type="term" value="F:NADH dehydrogenase activity"/>
    <property type="evidence" value="ECO:0007669"/>
    <property type="project" value="TreeGrafter"/>
</dbReference>
<feature type="transmembrane region" description="Helical" evidence="16">
    <location>
        <begin position="312"/>
        <end position="334"/>
    </location>
</feature>
<keyword evidence="12 16" id="KW-0472">Membrane</keyword>
<feature type="transmembrane region" description="Helical" evidence="16">
    <location>
        <begin position="280"/>
        <end position="305"/>
    </location>
</feature>
<keyword evidence="21" id="KW-1185">Reference proteome</keyword>
<dbReference type="InterPro" id="IPR001750">
    <property type="entry name" value="ND/Mrp_TM"/>
</dbReference>
<gene>
    <name evidence="20" type="primary">nuoL</name>
    <name evidence="20" type="ORF">H0S73_14225</name>
</gene>
<comment type="caution">
    <text evidence="20">The sequence shown here is derived from an EMBL/GenBank/DDBJ whole genome shotgun (WGS) entry which is preliminary data.</text>
</comment>
<dbReference type="GO" id="GO:0042773">
    <property type="term" value="P:ATP synthesis coupled electron transport"/>
    <property type="evidence" value="ECO:0007669"/>
    <property type="project" value="InterPro"/>
</dbReference>
<dbReference type="PRINTS" id="PR01435">
    <property type="entry name" value="NPOXDRDTASE5"/>
</dbReference>
<feature type="transmembrane region" description="Helical" evidence="16">
    <location>
        <begin position="421"/>
        <end position="441"/>
    </location>
</feature>